<dbReference type="AlphaFoldDB" id="A0A2S7SXD7"/>
<sequence>MLFDIYTYQLKLPPQSLGLKIFGPATTEHPTSITNEQKHCGNWRKNCGKLRKLVVFKNRQNP</sequence>
<protein>
    <submittedName>
        <fullName evidence="1">Uncharacterized protein</fullName>
    </submittedName>
</protein>
<keyword evidence="2" id="KW-1185">Reference proteome</keyword>
<organism evidence="1 2">
    <name type="scientific">Flavipsychrobacter stenotrophus</name>
    <dbReference type="NCBI Taxonomy" id="2077091"/>
    <lineage>
        <taxon>Bacteria</taxon>
        <taxon>Pseudomonadati</taxon>
        <taxon>Bacteroidota</taxon>
        <taxon>Chitinophagia</taxon>
        <taxon>Chitinophagales</taxon>
        <taxon>Chitinophagaceae</taxon>
        <taxon>Flavipsychrobacter</taxon>
    </lineage>
</organism>
<gene>
    <name evidence="1" type="ORF">CJD36_007270</name>
</gene>
<reference evidence="1 2" key="1">
    <citation type="submission" date="2018-01" db="EMBL/GenBank/DDBJ databases">
        <title>A novel member of the phylum Bacteroidetes isolated from glacier ice.</title>
        <authorList>
            <person name="Liu Q."/>
            <person name="Xin Y.-H."/>
        </authorList>
    </citation>
    <scope>NUCLEOTIDE SEQUENCE [LARGE SCALE GENOMIC DNA]</scope>
    <source>
        <strain evidence="1 2">RB1R16</strain>
    </source>
</reference>
<dbReference type="Proteomes" id="UP000239872">
    <property type="component" value="Unassembled WGS sequence"/>
</dbReference>
<dbReference type="EMBL" id="PPSL01000002">
    <property type="protein sequence ID" value="PQJ11589.1"/>
    <property type="molecule type" value="Genomic_DNA"/>
</dbReference>
<evidence type="ECO:0000313" key="1">
    <source>
        <dbReference type="EMBL" id="PQJ11589.1"/>
    </source>
</evidence>
<comment type="caution">
    <text evidence="1">The sequence shown here is derived from an EMBL/GenBank/DDBJ whole genome shotgun (WGS) entry which is preliminary data.</text>
</comment>
<accession>A0A2S7SXD7</accession>
<evidence type="ECO:0000313" key="2">
    <source>
        <dbReference type="Proteomes" id="UP000239872"/>
    </source>
</evidence>
<proteinExistence type="predicted"/>
<name>A0A2S7SXD7_9BACT</name>